<keyword evidence="13" id="KW-1185">Reference proteome</keyword>
<feature type="transmembrane region" description="Helical" evidence="10">
    <location>
        <begin position="303"/>
        <end position="326"/>
    </location>
</feature>
<keyword evidence="4 10" id="KW-0812">Transmembrane</keyword>
<dbReference type="GO" id="GO:0005886">
    <property type="term" value="C:plasma membrane"/>
    <property type="evidence" value="ECO:0007669"/>
    <property type="project" value="UniProtKB-SubCell"/>
</dbReference>
<feature type="domain" description="Cation/H+ exchanger transmembrane" evidence="11">
    <location>
        <begin position="13"/>
        <end position="403"/>
    </location>
</feature>
<name>A0A5A9GP60_AZOLI</name>
<reference evidence="12 13" key="1">
    <citation type="submission" date="2019-08" db="EMBL/GenBank/DDBJ databases">
        <authorList>
            <person name="Grouzdev D."/>
            <person name="Tikhonova E."/>
            <person name="Kravchenko I."/>
        </authorList>
    </citation>
    <scope>NUCLEOTIDE SEQUENCE [LARGE SCALE GENOMIC DNA]</scope>
    <source>
        <strain evidence="12 13">59b</strain>
    </source>
</reference>
<evidence type="ECO:0000256" key="5">
    <source>
        <dbReference type="ARBA" id="ARBA00022989"/>
    </source>
</evidence>
<keyword evidence="8 10" id="KW-0472">Membrane</keyword>
<dbReference type="GO" id="GO:0098719">
    <property type="term" value="P:sodium ion import across plasma membrane"/>
    <property type="evidence" value="ECO:0007669"/>
    <property type="project" value="TreeGrafter"/>
</dbReference>
<evidence type="ECO:0000256" key="10">
    <source>
        <dbReference type="SAM" id="Phobius"/>
    </source>
</evidence>
<dbReference type="AlphaFoldDB" id="A0A5A9GP60"/>
<organism evidence="12 13">
    <name type="scientific">Azospirillum lipoferum</name>
    <dbReference type="NCBI Taxonomy" id="193"/>
    <lineage>
        <taxon>Bacteria</taxon>
        <taxon>Pseudomonadati</taxon>
        <taxon>Pseudomonadota</taxon>
        <taxon>Alphaproteobacteria</taxon>
        <taxon>Rhodospirillales</taxon>
        <taxon>Azospirillaceae</taxon>
        <taxon>Azospirillum</taxon>
    </lineage>
</organism>
<protein>
    <submittedName>
        <fullName evidence="12">Sodium:proton antiporter</fullName>
    </submittedName>
</protein>
<comment type="caution">
    <text evidence="12">The sequence shown here is derived from an EMBL/GenBank/DDBJ whole genome shotgun (WGS) entry which is preliminary data.</text>
</comment>
<dbReference type="Proteomes" id="UP000324927">
    <property type="component" value="Unassembled WGS sequence"/>
</dbReference>
<dbReference type="PANTHER" id="PTHR10110">
    <property type="entry name" value="SODIUM/HYDROGEN EXCHANGER"/>
    <property type="match status" value="1"/>
</dbReference>
<dbReference type="InterPro" id="IPR018422">
    <property type="entry name" value="Cation/H_exchanger_CPA1"/>
</dbReference>
<keyword evidence="5 10" id="KW-1133">Transmembrane helix</keyword>
<feature type="transmembrane region" description="Helical" evidence="10">
    <location>
        <begin position="115"/>
        <end position="138"/>
    </location>
</feature>
<evidence type="ECO:0000313" key="12">
    <source>
        <dbReference type="EMBL" id="KAA0596197.1"/>
    </source>
</evidence>
<gene>
    <name evidence="12" type="ORF">FZ942_13625</name>
</gene>
<dbReference type="PANTHER" id="PTHR10110:SF86">
    <property type="entry name" value="SODIUM_HYDROGEN EXCHANGER 7"/>
    <property type="match status" value="1"/>
</dbReference>
<feature type="transmembrane region" description="Helical" evidence="10">
    <location>
        <begin position="59"/>
        <end position="76"/>
    </location>
</feature>
<keyword evidence="3" id="KW-1003">Cell membrane</keyword>
<dbReference type="InterPro" id="IPR006153">
    <property type="entry name" value="Cation/H_exchanger_TM"/>
</dbReference>
<feature type="transmembrane region" description="Helical" evidence="10">
    <location>
        <begin position="213"/>
        <end position="233"/>
    </location>
</feature>
<evidence type="ECO:0000256" key="1">
    <source>
        <dbReference type="ARBA" id="ARBA00004651"/>
    </source>
</evidence>
<dbReference type="Pfam" id="PF00999">
    <property type="entry name" value="Na_H_Exchanger"/>
    <property type="match status" value="1"/>
</dbReference>
<feature type="transmembrane region" description="Helical" evidence="10">
    <location>
        <begin position="186"/>
        <end position="206"/>
    </location>
</feature>
<comment type="subcellular location">
    <subcellularLocation>
        <location evidence="1">Cell membrane</location>
        <topology evidence="1">Multi-pass membrane protein</topology>
    </subcellularLocation>
</comment>
<dbReference type="GO" id="GO:0015386">
    <property type="term" value="F:potassium:proton antiporter activity"/>
    <property type="evidence" value="ECO:0007669"/>
    <property type="project" value="TreeGrafter"/>
</dbReference>
<evidence type="ECO:0000259" key="11">
    <source>
        <dbReference type="Pfam" id="PF00999"/>
    </source>
</evidence>
<proteinExistence type="predicted"/>
<feature type="transmembrane region" description="Helical" evidence="10">
    <location>
        <begin position="379"/>
        <end position="404"/>
    </location>
</feature>
<evidence type="ECO:0000313" key="13">
    <source>
        <dbReference type="Proteomes" id="UP000324927"/>
    </source>
</evidence>
<dbReference type="RefSeq" id="WP_149231593.1">
    <property type="nucleotide sequence ID" value="NZ_JALJXJ010000005.1"/>
</dbReference>
<evidence type="ECO:0000256" key="4">
    <source>
        <dbReference type="ARBA" id="ARBA00022692"/>
    </source>
</evidence>
<dbReference type="OrthoDB" id="9809206at2"/>
<evidence type="ECO:0000256" key="6">
    <source>
        <dbReference type="ARBA" id="ARBA00023053"/>
    </source>
</evidence>
<evidence type="ECO:0000256" key="7">
    <source>
        <dbReference type="ARBA" id="ARBA00023065"/>
    </source>
</evidence>
<accession>A0A5A9GP60</accession>
<feature type="transmembrane region" description="Helical" evidence="10">
    <location>
        <begin position="239"/>
        <end position="257"/>
    </location>
</feature>
<feature type="transmembrane region" description="Helical" evidence="10">
    <location>
        <begin position="159"/>
        <end position="180"/>
    </location>
</feature>
<evidence type="ECO:0000256" key="8">
    <source>
        <dbReference type="ARBA" id="ARBA00023136"/>
    </source>
</evidence>
<dbReference type="EMBL" id="VTTN01000004">
    <property type="protein sequence ID" value="KAA0596197.1"/>
    <property type="molecule type" value="Genomic_DNA"/>
</dbReference>
<dbReference type="GO" id="GO:0015385">
    <property type="term" value="F:sodium:proton antiporter activity"/>
    <property type="evidence" value="ECO:0007669"/>
    <property type="project" value="InterPro"/>
</dbReference>
<evidence type="ECO:0000256" key="3">
    <source>
        <dbReference type="ARBA" id="ARBA00022475"/>
    </source>
</evidence>
<keyword evidence="7" id="KW-0406">Ion transport</keyword>
<dbReference type="GO" id="GO:0051453">
    <property type="term" value="P:regulation of intracellular pH"/>
    <property type="evidence" value="ECO:0007669"/>
    <property type="project" value="TreeGrafter"/>
</dbReference>
<keyword evidence="2" id="KW-0813">Transport</keyword>
<dbReference type="Gene3D" id="6.10.140.1330">
    <property type="match status" value="1"/>
</dbReference>
<keyword evidence="9" id="KW-0739">Sodium transport</keyword>
<sequence length="521" mass="55125">MALFESTLILLLVAVLLLQLSRRFSVPYPTILCLSGVAVAALPWAPDIPAPDITLDPQLALALFVAPALVDVAYDTPFSALRRNWAPLLALAAVAVILTTAAVAWVGIALAGLPIAAAIAMGAIVAPPDAAAAAAMLGRFALPRRTVTVLQGESLLNDAVALLIFSAAVAVQSGMAGGAIPENLLPQLALAVPGGLLVGVLVGRIYGLLAPRLAGTLSGTIFEFLTTFGTWVIAERLHFSAILATVAFAMTVAQSAPERQPPRDRVHSYSVWEAVVFLLNVLAFLLMGLQARAIIGRLEGDRFWQAAGVAAAVFLAVVVVRVVWVLAYNRAAAFVVRRQGGHDGPTVGQGLVVGWCGMRGLVTLATAQALPASFPERDLIVLCAFAVLLGTLVVQGLTLGPLIVRLRFPPDDSFDRELSAARIALIDAAIAALEAHDDEAARAQLDSLQEARAATAAGQHPREVSESDRLKRDMIAVKRRRLAEMRRAGTIDEDVFHALEQELDWSELASSPPERLQLVEG</sequence>
<feature type="transmembrane region" description="Helical" evidence="10">
    <location>
        <begin position="88"/>
        <end position="109"/>
    </location>
</feature>
<evidence type="ECO:0000256" key="9">
    <source>
        <dbReference type="ARBA" id="ARBA00023201"/>
    </source>
</evidence>
<keyword evidence="6" id="KW-0915">Sodium</keyword>
<evidence type="ECO:0000256" key="2">
    <source>
        <dbReference type="ARBA" id="ARBA00022448"/>
    </source>
</evidence>
<feature type="transmembrane region" description="Helical" evidence="10">
    <location>
        <begin position="269"/>
        <end position="291"/>
    </location>
</feature>